<evidence type="ECO:0000256" key="2">
    <source>
        <dbReference type="ARBA" id="ARBA00022801"/>
    </source>
</evidence>
<dbReference type="Gene3D" id="3.90.79.10">
    <property type="entry name" value="Nucleoside Triphosphate Pyrophosphohydrolase"/>
    <property type="match status" value="1"/>
</dbReference>
<gene>
    <name evidence="4" type="ORF">C6I21_08640</name>
</gene>
<keyword evidence="5" id="KW-1185">Reference proteome</keyword>
<dbReference type="InterPro" id="IPR000086">
    <property type="entry name" value="NUDIX_hydrolase_dom"/>
</dbReference>
<sequence>MQRITNCIIPYDGRILMIKKPRRGWWYPPGGKMESEELVTEAVEREVYEETGLTIKAPELRGVLTHLVTDGDSYTEKRTMFLFHAASFTGNAKLQSKEGELSWMKIEDLPELDMDEADRLVIQTILEEDGMIYGTFTYDTYKKLQHKKVERNGKRIR</sequence>
<dbReference type="PANTHER" id="PTHR43046">
    <property type="entry name" value="GDP-MANNOSE MANNOSYL HYDROLASE"/>
    <property type="match status" value="1"/>
</dbReference>
<dbReference type="CDD" id="cd18886">
    <property type="entry name" value="NUDIX_MutT_Nudt1"/>
    <property type="match status" value="1"/>
</dbReference>
<evidence type="ECO:0000256" key="1">
    <source>
        <dbReference type="ARBA" id="ARBA00001946"/>
    </source>
</evidence>
<comment type="caution">
    <text evidence="4">The sequence shown here is derived from an EMBL/GenBank/DDBJ whole genome shotgun (WGS) entry which is preliminary data.</text>
</comment>
<evidence type="ECO:0000313" key="5">
    <source>
        <dbReference type="Proteomes" id="UP000243650"/>
    </source>
</evidence>
<name>A0A2P6MH33_ALKUR</name>
<dbReference type="AlphaFoldDB" id="A0A2P6MH33"/>
<keyword evidence="2 4" id="KW-0378">Hydrolase</keyword>
<dbReference type="GO" id="GO:0016787">
    <property type="term" value="F:hydrolase activity"/>
    <property type="evidence" value="ECO:0007669"/>
    <property type="project" value="UniProtKB-KW"/>
</dbReference>
<feature type="domain" description="Nudix hydrolase" evidence="3">
    <location>
        <begin position="1"/>
        <end position="126"/>
    </location>
</feature>
<dbReference type="OrthoDB" id="9800186at2"/>
<dbReference type="Proteomes" id="UP000243650">
    <property type="component" value="Unassembled WGS sequence"/>
</dbReference>
<organism evidence="4 5">
    <name type="scientific">Alkalicoccus urumqiensis</name>
    <name type="common">Bacillus urumqiensis</name>
    <dbReference type="NCBI Taxonomy" id="1548213"/>
    <lineage>
        <taxon>Bacteria</taxon>
        <taxon>Bacillati</taxon>
        <taxon>Bacillota</taxon>
        <taxon>Bacilli</taxon>
        <taxon>Bacillales</taxon>
        <taxon>Bacillaceae</taxon>
        <taxon>Alkalicoccus</taxon>
    </lineage>
</organism>
<comment type="cofactor">
    <cofactor evidence="1">
        <name>Mg(2+)</name>
        <dbReference type="ChEBI" id="CHEBI:18420"/>
    </cofactor>
</comment>
<dbReference type="Pfam" id="PF00293">
    <property type="entry name" value="NUDIX"/>
    <property type="match status" value="1"/>
</dbReference>
<protein>
    <submittedName>
        <fullName evidence="4">NUDIX hydrolase</fullName>
    </submittedName>
</protein>
<dbReference type="SUPFAM" id="SSF55811">
    <property type="entry name" value="Nudix"/>
    <property type="match status" value="1"/>
</dbReference>
<proteinExistence type="predicted"/>
<reference evidence="4 5" key="1">
    <citation type="submission" date="2018-03" db="EMBL/GenBank/DDBJ databases">
        <title>Bacillus urumqiensis sp. nov., a moderately haloalkaliphilic bacterium isolated from a salt lake.</title>
        <authorList>
            <person name="Zhao B."/>
            <person name="Liao Z."/>
        </authorList>
    </citation>
    <scope>NUCLEOTIDE SEQUENCE [LARGE SCALE GENOMIC DNA]</scope>
    <source>
        <strain evidence="4 5">BZ-SZ-XJ18</strain>
    </source>
</reference>
<dbReference type="InterPro" id="IPR020084">
    <property type="entry name" value="NUDIX_hydrolase_CS"/>
</dbReference>
<dbReference type="InterPro" id="IPR015797">
    <property type="entry name" value="NUDIX_hydrolase-like_dom_sf"/>
</dbReference>
<evidence type="ECO:0000313" key="4">
    <source>
        <dbReference type="EMBL" id="PRO65583.1"/>
    </source>
</evidence>
<dbReference type="RefSeq" id="WP_105959052.1">
    <property type="nucleotide sequence ID" value="NZ_PVNS01000007.1"/>
</dbReference>
<dbReference type="PANTHER" id="PTHR43046:SF14">
    <property type="entry name" value="MUTT_NUDIX FAMILY PROTEIN"/>
    <property type="match status" value="1"/>
</dbReference>
<accession>A0A2P6MH33</accession>
<dbReference type="PROSITE" id="PS51462">
    <property type="entry name" value="NUDIX"/>
    <property type="match status" value="1"/>
</dbReference>
<dbReference type="PROSITE" id="PS00893">
    <property type="entry name" value="NUDIX_BOX"/>
    <property type="match status" value="1"/>
</dbReference>
<dbReference type="EMBL" id="PVNS01000007">
    <property type="protein sequence ID" value="PRO65583.1"/>
    <property type="molecule type" value="Genomic_DNA"/>
</dbReference>
<evidence type="ECO:0000259" key="3">
    <source>
        <dbReference type="PROSITE" id="PS51462"/>
    </source>
</evidence>